<proteinExistence type="inferred from homology"/>
<protein>
    <recommendedName>
        <fullName evidence="12">O-acetylhomoserine aminocarboxypropyltransferase</fullName>
        <ecNumber evidence="12">2.5.1.49</ecNumber>
    </recommendedName>
</protein>
<dbReference type="GO" id="GO:0019346">
    <property type="term" value="P:transsulfuration"/>
    <property type="evidence" value="ECO:0007669"/>
    <property type="project" value="InterPro"/>
</dbReference>
<dbReference type="InterPro" id="IPR015421">
    <property type="entry name" value="PyrdxlP-dep_Trfase_major"/>
</dbReference>
<dbReference type="GO" id="GO:0071269">
    <property type="term" value="P:L-homocysteine biosynthetic process"/>
    <property type="evidence" value="ECO:0007669"/>
    <property type="project" value="TreeGrafter"/>
</dbReference>
<dbReference type="InterPro" id="IPR054542">
    <property type="entry name" value="Cys_met_metab_PP"/>
</dbReference>
<dbReference type="GO" id="GO:0006535">
    <property type="term" value="P:cysteine biosynthetic process from serine"/>
    <property type="evidence" value="ECO:0007669"/>
    <property type="project" value="TreeGrafter"/>
</dbReference>
<dbReference type="Gene3D" id="3.40.640.10">
    <property type="entry name" value="Type I PLP-dependent aspartate aminotransferase-like (Major domain)"/>
    <property type="match status" value="1"/>
</dbReference>
<feature type="modified residue" description="N6-(pyridoxal phosphate)lysine" evidence="13">
    <location>
        <position position="211"/>
    </location>
</feature>
<sequence length="459" mass="49125">MAEEFVKNFETLQLHAGHSPDSATNSRAVPIYATTSYTFNDSAHGARLFGLKEFGNIYSRIMNPTVDVFEKRIAALEGGVAAVAAASGQAAQFMAIAALAQHGDNIVSTSNLYGGTYNQLKVLLPRFGIHTKFIKGDSPEDFKKAIDDKTKAVYIESIGNPRYNVPDFEKIATVAHEAGVPVVVDNTFGAGGYFVRPIDHGADIVVHSATKWIGGHGTTIGGIVVDSGKFDWGKNAKRFPQMNDPAEGYHGLKFYDTFGPITFAIRLRVEILRDLGAALNPFAAQQLLLGIETLSLRGERHAQNALALAKWLEKNENVAWVSYPGLENHPSHALAKKYLPRGFGGVLSFGVKGGGEAGSQVVDGFRLISNLANVGDSKTLAIHPWSTTHEQLSEEERADSGVTEDLIRISVGTEHIDDIIADFEQSFAKAATKPGEKAEAANAEKTGTAEGSAGVAGST</sequence>
<comment type="pathway">
    <text evidence="11">Amino-acid biosynthesis; L-methionine biosynthesis via de novo pathway; L-homocysteine from O-acetyl-L-homoserine.</text>
</comment>
<evidence type="ECO:0000256" key="15">
    <source>
        <dbReference type="SAM" id="MobiDB-lite"/>
    </source>
</evidence>
<name>A0A6A6YSY6_9PEZI</name>
<evidence type="ECO:0000256" key="13">
    <source>
        <dbReference type="PIRSR" id="PIRSR001434-2"/>
    </source>
</evidence>
<dbReference type="GeneID" id="54456280"/>
<dbReference type="Proteomes" id="UP000504636">
    <property type="component" value="Unplaced"/>
</dbReference>
<evidence type="ECO:0000256" key="3">
    <source>
        <dbReference type="ARBA" id="ARBA00009077"/>
    </source>
</evidence>
<evidence type="ECO:0000313" key="16">
    <source>
        <dbReference type="EMBL" id="KAF2811881.1"/>
    </source>
</evidence>
<dbReference type="InterPro" id="IPR015422">
    <property type="entry name" value="PyrdxlP-dep_Trfase_small"/>
</dbReference>
<evidence type="ECO:0000256" key="8">
    <source>
        <dbReference type="ARBA" id="ARBA00023167"/>
    </source>
</evidence>
<evidence type="ECO:0000256" key="4">
    <source>
        <dbReference type="ARBA" id="ARBA00022490"/>
    </source>
</evidence>
<gene>
    <name evidence="16 18" type="ORF">BDZ99DRAFT_384570</name>
</gene>
<dbReference type="InterPro" id="IPR000277">
    <property type="entry name" value="Cys/Met-Metab_PyrdxlP-dep_enz"/>
</dbReference>
<keyword evidence="8" id="KW-0486">Methionine biosynthesis</keyword>
<dbReference type="OrthoDB" id="3512640at2759"/>
<dbReference type="Pfam" id="PF01053">
    <property type="entry name" value="Cys_Met_Meta_PP"/>
    <property type="match status" value="1"/>
</dbReference>
<dbReference type="RefSeq" id="XP_033578845.1">
    <property type="nucleotide sequence ID" value="XM_033715387.1"/>
</dbReference>
<dbReference type="InterPro" id="IPR006235">
    <property type="entry name" value="OAc-hSer/O-AcSer_sulfhydrylase"/>
</dbReference>
<dbReference type="EMBL" id="MU003698">
    <property type="protein sequence ID" value="KAF2811881.1"/>
    <property type="molecule type" value="Genomic_DNA"/>
</dbReference>
<organism evidence="16">
    <name type="scientific">Mytilinidion resinicola</name>
    <dbReference type="NCBI Taxonomy" id="574789"/>
    <lineage>
        <taxon>Eukaryota</taxon>
        <taxon>Fungi</taxon>
        <taxon>Dikarya</taxon>
        <taxon>Ascomycota</taxon>
        <taxon>Pezizomycotina</taxon>
        <taxon>Dothideomycetes</taxon>
        <taxon>Pleosporomycetidae</taxon>
        <taxon>Mytilinidiales</taxon>
        <taxon>Mytilinidiaceae</taxon>
        <taxon>Mytilinidion</taxon>
    </lineage>
</organism>
<dbReference type="InterPro" id="IPR015424">
    <property type="entry name" value="PyrdxlP-dep_Trfase"/>
</dbReference>
<evidence type="ECO:0000256" key="9">
    <source>
        <dbReference type="ARBA" id="ARBA00050655"/>
    </source>
</evidence>
<keyword evidence="7 13" id="KW-0663">Pyridoxal phosphate</keyword>
<dbReference type="Gene3D" id="3.90.1150.10">
    <property type="entry name" value="Aspartate Aminotransferase, domain 1"/>
    <property type="match status" value="1"/>
</dbReference>
<dbReference type="AlphaFoldDB" id="A0A6A6YSY6"/>
<reference evidence="16 18" key="1">
    <citation type="journal article" date="2020" name="Stud. Mycol.">
        <title>101 Dothideomycetes genomes: a test case for predicting lifestyles and emergence of pathogens.</title>
        <authorList>
            <person name="Haridas S."/>
            <person name="Albert R."/>
            <person name="Binder M."/>
            <person name="Bloem J."/>
            <person name="Labutti K."/>
            <person name="Salamov A."/>
            <person name="Andreopoulos B."/>
            <person name="Baker S."/>
            <person name="Barry K."/>
            <person name="Bills G."/>
            <person name="Bluhm B."/>
            <person name="Cannon C."/>
            <person name="Castanera R."/>
            <person name="Culley D."/>
            <person name="Daum C."/>
            <person name="Ezra D."/>
            <person name="Gonzalez J."/>
            <person name="Henrissat B."/>
            <person name="Kuo A."/>
            <person name="Liang C."/>
            <person name="Lipzen A."/>
            <person name="Lutzoni F."/>
            <person name="Magnuson J."/>
            <person name="Mondo S."/>
            <person name="Nolan M."/>
            <person name="Ohm R."/>
            <person name="Pangilinan J."/>
            <person name="Park H.-J."/>
            <person name="Ramirez L."/>
            <person name="Alfaro M."/>
            <person name="Sun H."/>
            <person name="Tritt A."/>
            <person name="Yoshinaga Y."/>
            <person name="Zwiers L.-H."/>
            <person name="Turgeon B."/>
            <person name="Goodwin S."/>
            <person name="Spatafora J."/>
            <person name="Crous P."/>
            <person name="Grigoriev I."/>
        </authorList>
    </citation>
    <scope>NUCLEOTIDE SEQUENCE</scope>
    <source>
        <strain evidence="16 18">CBS 304.34</strain>
    </source>
</reference>
<evidence type="ECO:0000256" key="11">
    <source>
        <dbReference type="ARBA" id="ARBA00060627"/>
    </source>
</evidence>
<evidence type="ECO:0000256" key="1">
    <source>
        <dbReference type="ARBA" id="ARBA00001933"/>
    </source>
</evidence>
<dbReference type="GO" id="GO:0004124">
    <property type="term" value="F:cysteine synthase activity"/>
    <property type="evidence" value="ECO:0007669"/>
    <property type="project" value="TreeGrafter"/>
</dbReference>
<evidence type="ECO:0000313" key="17">
    <source>
        <dbReference type="Proteomes" id="UP000504636"/>
    </source>
</evidence>
<comment type="catalytic activity">
    <reaction evidence="10">
        <text>O-acetyl-L-homoserine + hydrogen sulfide = L-homocysteine + acetate</text>
        <dbReference type="Rhea" id="RHEA:27822"/>
        <dbReference type="ChEBI" id="CHEBI:29919"/>
        <dbReference type="ChEBI" id="CHEBI:30089"/>
        <dbReference type="ChEBI" id="CHEBI:57716"/>
        <dbReference type="ChEBI" id="CHEBI:58199"/>
        <dbReference type="EC" id="2.5.1.49"/>
    </reaction>
</comment>
<evidence type="ECO:0000256" key="7">
    <source>
        <dbReference type="ARBA" id="ARBA00022898"/>
    </source>
</evidence>
<evidence type="ECO:0000256" key="6">
    <source>
        <dbReference type="ARBA" id="ARBA00022679"/>
    </source>
</evidence>
<keyword evidence="5" id="KW-0028">Amino-acid biosynthesis</keyword>
<dbReference type="FunFam" id="3.40.640.10:FF:000035">
    <property type="entry name" value="O-succinylhomoserine sulfhydrylase"/>
    <property type="match status" value="1"/>
</dbReference>
<comment type="similarity">
    <text evidence="3 14">Belongs to the trans-sulfuration enzymes family.</text>
</comment>
<evidence type="ECO:0000313" key="18">
    <source>
        <dbReference type="RefSeq" id="XP_033578845.1"/>
    </source>
</evidence>
<reference evidence="18" key="3">
    <citation type="submission" date="2025-04" db="UniProtKB">
        <authorList>
            <consortium name="RefSeq"/>
        </authorList>
    </citation>
    <scope>IDENTIFICATION</scope>
    <source>
        <strain evidence="18">CBS 304.34</strain>
    </source>
</reference>
<feature type="region of interest" description="Disordered" evidence="15">
    <location>
        <begin position="431"/>
        <end position="459"/>
    </location>
</feature>
<dbReference type="FunFam" id="3.90.1150.10:FF:000083">
    <property type="entry name" value="O-acetylhomoserine sulfhydrylase"/>
    <property type="match status" value="1"/>
</dbReference>
<dbReference type="CDD" id="cd00614">
    <property type="entry name" value="CGS_like"/>
    <property type="match status" value="1"/>
</dbReference>
<reference evidence="18" key="2">
    <citation type="submission" date="2020-04" db="EMBL/GenBank/DDBJ databases">
        <authorList>
            <consortium name="NCBI Genome Project"/>
        </authorList>
    </citation>
    <scope>NUCLEOTIDE SEQUENCE</scope>
    <source>
        <strain evidence="18">CBS 304.34</strain>
    </source>
</reference>
<accession>A0A6A6YSY6</accession>
<dbReference type="PROSITE" id="PS00868">
    <property type="entry name" value="CYS_MET_METAB_PP"/>
    <property type="match status" value="1"/>
</dbReference>
<comment type="subcellular location">
    <subcellularLocation>
        <location evidence="2">Cytoplasm</location>
    </subcellularLocation>
</comment>
<dbReference type="EC" id="2.5.1.49" evidence="12"/>
<evidence type="ECO:0000256" key="12">
    <source>
        <dbReference type="ARBA" id="ARBA00066529"/>
    </source>
</evidence>
<dbReference type="SUPFAM" id="SSF53383">
    <property type="entry name" value="PLP-dependent transferases"/>
    <property type="match status" value="1"/>
</dbReference>
<keyword evidence="17" id="KW-1185">Reference proteome</keyword>
<evidence type="ECO:0000256" key="14">
    <source>
        <dbReference type="RuleBase" id="RU362118"/>
    </source>
</evidence>
<comment type="catalytic activity">
    <reaction evidence="9">
        <text>O-acetyl-L-homoserine + methanethiol = L-methionine + acetate + H(+)</text>
        <dbReference type="Rhea" id="RHEA:10048"/>
        <dbReference type="ChEBI" id="CHEBI:15378"/>
        <dbReference type="ChEBI" id="CHEBI:16007"/>
        <dbReference type="ChEBI" id="CHEBI:30089"/>
        <dbReference type="ChEBI" id="CHEBI:57716"/>
        <dbReference type="ChEBI" id="CHEBI:57844"/>
        <dbReference type="EC" id="2.5.1.49"/>
    </reaction>
</comment>
<dbReference type="NCBIfam" id="TIGR01326">
    <property type="entry name" value="OAH_OAS_sulfhy"/>
    <property type="match status" value="1"/>
</dbReference>
<dbReference type="PANTHER" id="PTHR43797">
    <property type="entry name" value="HOMOCYSTEINE/CYSTEINE SYNTHASE"/>
    <property type="match status" value="1"/>
</dbReference>
<dbReference type="GO" id="GO:0003961">
    <property type="term" value="F:O-acetylhomoserine aminocarboxypropyltransferase activity"/>
    <property type="evidence" value="ECO:0007669"/>
    <property type="project" value="UniProtKB-EC"/>
</dbReference>
<dbReference type="PIRSF" id="PIRSF001434">
    <property type="entry name" value="CGS"/>
    <property type="match status" value="1"/>
</dbReference>
<dbReference type="PANTHER" id="PTHR43797:SF2">
    <property type="entry name" value="HOMOCYSTEINE_CYSTEINE SYNTHASE"/>
    <property type="match status" value="1"/>
</dbReference>
<evidence type="ECO:0000256" key="2">
    <source>
        <dbReference type="ARBA" id="ARBA00004496"/>
    </source>
</evidence>
<evidence type="ECO:0000256" key="10">
    <source>
        <dbReference type="ARBA" id="ARBA00052629"/>
    </source>
</evidence>
<dbReference type="GO" id="GO:0005737">
    <property type="term" value="C:cytoplasm"/>
    <property type="evidence" value="ECO:0007669"/>
    <property type="project" value="UniProtKB-SubCell"/>
</dbReference>
<evidence type="ECO:0000256" key="5">
    <source>
        <dbReference type="ARBA" id="ARBA00022605"/>
    </source>
</evidence>
<dbReference type="GO" id="GO:0030170">
    <property type="term" value="F:pyridoxal phosphate binding"/>
    <property type="evidence" value="ECO:0007669"/>
    <property type="project" value="InterPro"/>
</dbReference>
<comment type="cofactor">
    <cofactor evidence="1 14">
        <name>pyridoxal 5'-phosphate</name>
        <dbReference type="ChEBI" id="CHEBI:597326"/>
    </cofactor>
</comment>
<keyword evidence="4" id="KW-0963">Cytoplasm</keyword>
<keyword evidence="6" id="KW-0808">Transferase</keyword>